<evidence type="ECO:0000313" key="4">
    <source>
        <dbReference type="Proteomes" id="UP001596091"/>
    </source>
</evidence>
<dbReference type="CDD" id="cd00146">
    <property type="entry name" value="PKD"/>
    <property type="match status" value="1"/>
</dbReference>
<feature type="chain" id="PRO_5046832322" evidence="2">
    <location>
        <begin position="27"/>
        <end position="556"/>
    </location>
</feature>
<evidence type="ECO:0000256" key="2">
    <source>
        <dbReference type="SAM" id="SignalP"/>
    </source>
</evidence>
<dbReference type="Gene3D" id="2.60.40.10">
    <property type="entry name" value="Immunoglobulins"/>
    <property type="match status" value="2"/>
</dbReference>
<dbReference type="RefSeq" id="WP_263332737.1">
    <property type="nucleotide sequence ID" value="NZ_JAGSYH010000001.1"/>
</dbReference>
<dbReference type="InterPro" id="IPR036737">
    <property type="entry name" value="OmpA-like_sf"/>
</dbReference>
<feature type="region of interest" description="Disordered" evidence="1">
    <location>
        <begin position="524"/>
        <end position="556"/>
    </location>
</feature>
<feature type="region of interest" description="Disordered" evidence="1">
    <location>
        <begin position="454"/>
        <end position="474"/>
    </location>
</feature>
<dbReference type="SUPFAM" id="SSF103088">
    <property type="entry name" value="OmpA-like"/>
    <property type="match status" value="1"/>
</dbReference>
<dbReference type="SUPFAM" id="SSF49299">
    <property type="entry name" value="PKD domain"/>
    <property type="match status" value="1"/>
</dbReference>
<dbReference type="InterPro" id="IPR011250">
    <property type="entry name" value="OMP/PagP_B-barrel"/>
</dbReference>
<protein>
    <submittedName>
        <fullName evidence="3">Uncharacterized protein</fullName>
    </submittedName>
</protein>
<proteinExistence type="predicted"/>
<reference evidence="4" key="1">
    <citation type="journal article" date="2019" name="Int. J. Syst. Evol. Microbiol.">
        <title>The Global Catalogue of Microorganisms (GCM) 10K type strain sequencing project: providing services to taxonomists for standard genome sequencing and annotation.</title>
        <authorList>
            <consortium name="The Broad Institute Genomics Platform"/>
            <consortium name="The Broad Institute Genome Sequencing Center for Infectious Disease"/>
            <person name="Wu L."/>
            <person name="Ma J."/>
        </authorList>
    </citation>
    <scope>NUCLEOTIDE SEQUENCE [LARGE SCALE GENOMIC DNA]</scope>
    <source>
        <strain evidence="4">JCM 4087</strain>
    </source>
</reference>
<dbReference type="Gene3D" id="3.30.1330.60">
    <property type="entry name" value="OmpA-like domain"/>
    <property type="match status" value="1"/>
</dbReference>
<gene>
    <name evidence="3" type="ORF">ACFPT7_20420</name>
</gene>
<accession>A0ABW1EN02</accession>
<dbReference type="Proteomes" id="UP001596091">
    <property type="component" value="Unassembled WGS sequence"/>
</dbReference>
<comment type="caution">
    <text evidence="3">The sequence shown here is derived from an EMBL/GenBank/DDBJ whole genome shotgun (WGS) entry which is preliminary data.</text>
</comment>
<evidence type="ECO:0000313" key="3">
    <source>
        <dbReference type="EMBL" id="MFC5864685.1"/>
    </source>
</evidence>
<dbReference type="InterPro" id="IPR035986">
    <property type="entry name" value="PKD_dom_sf"/>
</dbReference>
<dbReference type="SUPFAM" id="SSF56925">
    <property type="entry name" value="OMPA-like"/>
    <property type="match status" value="1"/>
</dbReference>
<name>A0ABW1EN02_9BACT</name>
<sequence>MKLGVTKQQILAVAAAACMLPFAALAQDKPAAKPPADSASRWDIFLGYSYLAPHGTVEALQPNSGQTLPFSYQSVNWGAIGSGAYYFNRYIGAQAEVSVHKCGATQSDCGNNDTFILPAAGLIFRYPTSDITPFAHALVGAADIGGPDHEPMTWGPSLTVGGGMDYNTPLFNHHLAIRLFQADYQYMHADFGPVVYGGRANINAARLSAGIVLHVGEIYVPPVTYACSVNPSSVYPGEPITVSGTAEMLNPKKKVTYTWTGVNGISGSDATAKIDTTSLAPGSYTVHGNVSEGPKAGQSADCSANFTVKQFEPPTVSCSANPTTIKPGDSSTITATGVSPQNRPLTYSYSATAGSVSGTGNTATYSSAGAPAGSVTVTCTVTDDKGQTASATTPITIEQPYVAPPPTQSSLCSLTFDKDKKRPTRVDNEAKACLDDIALTLQSKSDASLSIVGESTADEKNPPKHHHRKNEQPEDFAAQRAVNAKDYLVTEKGIDASRITLYTGTTDGKTVEDYLVPSGATFNANGATQYTGDVKAQPRKPLAERHHAHKKAAETK</sequence>
<keyword evidence="4" id="KW-1185">Reference proteome</keyword>
<feature type="compositionally biased region" description="Basic and acidic residues" evidence="1">
    <location>
        <begin position="541"/>
        <end position="556"/>
    </location>
</feature>
<feature type="signal peptide" evidence="2">
    <location>
        <begin position="1"/>
        <end position="26"/>
    </location>
</feature>
<dbReference type="PROSITE" id="PS51257">
    <property type="entry name" value="PROKAR_LIPOPROTEIN"/>
    <property type="match status" value="1"/>
</dbReference>
<organism evidence="3 4">
    <name type="scientific">Acidicapsa dinghuensis</name>
    <dbReference type="NCBI Taxonomy" id="2218256"/>
    <lineage>
        <taxon>Bacteria</taxon>
        <taxon>Pseudomonadati</taxon>
        <taxon>Acidobacteriota</taxon>
        <taxon>Terriglobia</taxon>
        <taxon>Terriglobales</taxon>
        <taxon>Acidobacteriaceae</taxon>
        <taxon>Acidicapsa</taxon>
    </lineage>
</organism>
<dbReference type="EMBL" id="JBHSPH010000010">
    <property type="protein sequence ID" value="MFC5864685.1"/>
    <property type="molecule type" value="Genomic_DNA"/>
</dbReference>
<keyword evidence="2" id="KW-0732">Signal</keyword>
<dbReference type="InterPro" id="IPR013783">
    <property type="entry name" value="Ig-like_fold"/>
</dbReference>
<evidence type="ECO:0000256" key="1">
    <source>
        <dbReference type="SAM" id="MobiDB-lite"/>
    </source>
</evidence>